<dbReference type="OrthoDB" id="1935644at2"/>
<accession>A0A1M6LBG0</accession>
<reference evidence="1 2" key="1">
    <citation type="submission" date="2016-11" db="EMBL/GenBank/DDBJ databases">
        <authorList>
            <person name="Jaros S."/>
            <person name="Januszkiewicz K."/>
            <person name="Wedrychowicz H."/>
        </authorList>
    </citation>
    <scope>NUCLEOTIDE SEQUENCE [LARGE SCALE GENOMIC DNA]</scope>
    <source>
        <strain evidence="1 2">DSM 3090</strain>
    </source>
</reference>
<dbReference type="AlphaFoldDB" id="A0A1M6LBG0"/>
<proteinExistence type="predicted"/>
<keyword evidence="2" id="KW-1185">Reference proteome</keyword>
<evidence type="ECO:0000313" key="2">
    <source>
        <dbReference type="Proteomes" id="UP000183952"/>
    </source>
</evidence>
<dbReference type="Proteomes" id="UP000183952">
    <property type="component" value="Unassembled WGS sequence"/>
</dbReference>
<gene>
    <name evidence="1" type="ORF">SAMN02745248_00697</name>
</gene>
<dbReference type="STRING" id="1121331.SAMN02745248_00697"/>
<name>A0A1M6LBG0_9CLOT</name>
<sequence length="79" mass="9149">METKLNKVDLEIRQGINEKTSESKVHRKQENIIRENDDMKHQNMNLKKSNEKTVIVDAEMNIEEAAKSEGKGLLLDRTL</sequence>
<evidence type="ECO:0000313" key="1">
    <source>
        <dbReference type="EMBL" id="SHJ68560.1"/>
    </source>
</evidence>
<dbReference type="RefSeq" id="WP_072902385.1">
    <property type="nucleotide sequence ID" value="NZ_FRAD01000005.1"/>
</dbReference>
<organism evidence="1 2">
    <name type="scientific">Hathewaya proteolytica DSM 3090</name>
    <dbReference type="NCBI Taxonomy" id="1121331"/>
    <lineage>
        <taxon>Bacteria</taxon>
        <taxon>Bacillati</taxon>
        <taxon>Bacillota</taxon>
        <taxon>Clostridia</taxon>
        <taxon>Eubacteriales</taxon>
        <taxon>Clostridiaceae</taxon>
        <taxon>Hathewaya</taxon>
    </lineage>
</organism>
<dbReference type="EMBL" id="FRAD01000005">
    <property type="protein sequence ID" value="SHJ68560.1"/>
    <property type="molecule type" value="Genomic_DNA"/>
</dbReference>
<protein>
    <submittedName>
        <fullName evidence="1">Uncharacterized protein</fullName>
    </submittedName>
</protein>